<evidence type="ECO:0000313" key="1">
    <source>
        <dbReference type="EMBL" id="EEG49428.1"/>
    </source>
</evidence>
<proteinExistence type="predicted"/>
<reference evidence="1 2" key="2">
    <citation type="submission" date="2009-02" db="EMBL/GenBank/DDBJ databases">
        <title>Draft genome sequence of Blautia hydrogenotrophica DSM 10507 (Ruminococcus hydrogenotrophicus DSM 10507).</title>
        <authorList>
            <person name="Sudarsanam P."/>
            <person name="Ley R."/>
            <person name="Guruge J."/>
            <person name="Turnbaugh P.J."/>
            <person name="Mahowald M."/>
            <person name="Liep D."/>
            <person name="Gordon J."/>
        </authorList>
    </citation>
    <scope>NUCLEOTIDE SEQUENCE [LARGE SCALE GENOMIC DNA]</scope>
    <source>
        <strain evidence="2">DSM 10507 / JCM 14656 / S5a33</strain>
    </source>
</reference>
<reference evidence="1 2" key="1">
    <citation type="submission" date="2009-01" db="EMBL/GenBank/DDBJ databases">
        <authorList>
            <person name="Fulton L."/>
            <person name="Clifton S."/>
            <person name="Fulton B."/>
            <person name="Xu J."/>
            <person name="Minx P."/>
            <person name="Pepin K.H."/>
            <person name="Johnson M."/>
            <person name="Bhonagiri V."/>
            <person name="Nash W.E."/>
            <person name="Mardis E.R."/>
            <person name="Wilson R.K."/>
        </authorList>
    </citation>
    <scope>NUCLEOTIDE SEQUENCE [LARGE SCALE GENOMIC DNA]</scope>
    <source>
        <strain evidence="2">DSM 10507 / JCM 14656 / S5a33</strain>
    </source>
</reference>
<dbReference type="Proteomes" id="UP000003100">
    <property type="component" value="Unassembled WGS sequence"/>
</dbReference>
<protein>
    <submittedName>
        <fullName evidence="1">Uncharacterized protein</fullName>
    </submittedName>
</protein>
<accession>C0CLA2</accession>
<organism evidence="1 2">
    <name type="scientific">Blautia hydrogenotrophica (strain DSM 10507 / JCM 14656 / S5a33)</name>
    <name type="common">Ruminococcus hydrogenotrophicus</name>
    <dbReference type="NCBI Taxonomy" id="476272"/>
    <lineage>
        <taxon>Bacteria</taxon>
        <taxon>Bacillati</taxon>
        <taxon>Bacillota</taxon>
        <taxon>Clostridia</taxon>
        <taxon>Lachnospirales</taxon>
        <taxon>Lachnospiraceae</taxon>
        <taxon>Blautia</taxon>
    </lineage>
</organism>
<name>C0CLA2_BLAHS</name>
<dbReference type="EMBL" id="ACBZ01000079">
    <property type="protein sequence ID" value="EEG49428.1"/>
    <property type="molecule type" value="Genomic_DNA"/>
</dbReference>
<evidence type="ECO:0000313" key="2">
    <source>
        <dbReference type="Proteomes" id="UP000003100"/>
    </source>
</evidence>
<dbReference type="AlphaFoldDB" id="C0CLA2"/>
<gene>
    <name evidence="1" type="ORF">RUMHYD_01623</name>
</gene>
<dbReference type="PATRIC" id="fig|476272.21.peg.2974"/>
<keyword evidence="2" id="KW-1185">Reference proteome</keyword>
<dbReference type="HOGENOM" id="CLU_2663748_0_0_9"/>
<sequence>MFAVVGCWSYFNTECRRQKEETSLCSNILRILRKSLEIVVTLKIQRHTAGIFVCCVSPYRDSAGDSGDTFKTGGF</sequence>
<comment type="caution">
    <text evidence="1">The sequence shown here is derived from an EMBL/GenBank/DDBJ whole genome shotgun (WGS) entry which is preliminary data.</text>
</comment>